<evidence type="ECO:0000313" key="3">
    <source>
        <dbReference type="EMBL" id="AUP80934.1"/>
    </source>
</evidence>
<dbReference type="Proteomes" id="UP000235826">
    <property type="component" value="Chromosome"/>
</dbReference>
<evidence type="ECO:0000313" key="4">
    <source>
        <dbReference type="Proteomes" id="UP000235826"/>
    </source>
</evidence>
<reference evidence="3 4" key="1">
    <citation type="submission" date="2018-01" db="EMBL/GenBank/DDBJ databases">
        <title>Complete genome sequence of Flavivirga eckloniae ECD14 isolated from seaweed Ecklonia cava.</title>
        <authorList>
            <person name="Lee J.H."/>
            <person name="Baik K.S."/>
            <person name="Seong C.N."/>
        </authorList>
    </citation>
    <scope>NUCLEOTIDE SEQUENCE [LARGE SCALE GENOMIC DNA]</scope>
    <source>
        <strain evidence="3 4">ECD14</strain>
    </source>
</reference>
<dbReference type="RefSeq" id="WP_102757577.1">
    <property type="nucleotide sequence ID" value="NZ_CP025791.1"/>
</dbReference>
<dbReference type="EMBL" id="CP025791">
    <property type="protein sequence ID" value="AUP80934.1"/>
    <property type="molecule type" value="Genomic_DNA"/>
</dbReference>
<dbReference type="OrthoDB" id="1522859at2"/>
<dbReference type="Pfam" id="PF05569">
    <property type="entry name" value="Peptidase_M56"/>
    <property type="match status" value="1"/>
</dbReference>
<gene>
    <name evidence="3" type="ORF">C1H87_20360</name>
</gene>
<dbReference type="AlphaFoldDB" id="A0A2K9PV50"/>
<keyword evidence="4" id="KW-1185">Reference proteome</keyword>
<dbReference type="PANTHER" id="PTHR34978:SF3">
    <property type="entry name" value="SLR0241 PROTEIN"/>
    <property type="match status" value="1"/>
</dbReference>
<feature type="transmembrane region" description="Helical" evidence="1">
    <location>
        <begin position="72"/>
        <end position="96"/>
    </location>
</feature>
<protein>
    <recommendedName>
        <fullName evidence="2">Peptidase M56 domain-containing protein</fullName>
    </recommendedName>
</protein>
<organism evidence="3 4">
    <name type="scientific">Flavivirga eckloniae</name>
    <dbReference type="NCBI Taxonomy" id="1803846"/>
    <lineage>
        <taxon>Bacteria</taxon>
        <taxon>Pseudomonadati</taxon>
        <taxon>Bacteroidota</taxon>
        <taxon>Flavobacteriia</taxon>
        <taxon>Flavobacteriales</taxon>
        <taxon>Flavobacteriaceae</taxon>
        <taxon>Flavivirga</taxon>
    </lineage>
</organism>
<accession>A0A2K9PV50</accession>
<evidence type="ECO:0000259" key="2">
    <source>
        <dbReference type="Pfam" id="PF05569"/>
    </source>
</evidence>
<dbReference type="InterPro" id="IPR008756">
    <property type="entry name" value="Peptidase_M56"/>
</dbReference>
<feature type="transmembrane region" description="Helical" evidence="1">
    <location>
        <begin position="34"/>
        <end position="52"/>
    </location>
</feature>
<evidence type="ECO:0000256" key="1">
    <source>
        <dbReference type="SAM" id="Phobius"/>
    </source>
</evidence>
<dbReference type="PANTHER" id="PTHR34978">
    <property type="entry name" value="POSSIBLE SENSOR-TRANSDUCER PROTEIN BLAR"/>
    <property type="match status" value="1"/>
</dbReference>
<feature type="domain" description="Peptidase M56" evidence="2">
    <location>
        <begin position="122"/>
        <end position="222"/>
    </location>
</feature>
<dbReference type="InterPro" id="IPR052173">
    <property type="entry name" value="Beta-lactam_resp_regulator"/>
</dbReference>
<keyword evidence="1" id="KW-0472">Membrane</keyword>
<feature type="transmembrane region" description="Helical" evidence="1">
    <location>
        <begin position="6"/>
        <end position="22"/>
    </location>
</feature>
<dbReference type="KEGG" id="fek:C1H87_20360"/>
<keyword evidence="1" id="KW-1133">Transmembrane helix</keyword>
<keyword evidence="1" id="KW-0812">Transmembrane</keyword>
<name>A0A2K9PV50_9FLAO</name>
<proteinExistence type="predicted"/>
<sequence length="345" mass="40891">MILYILRFSLAVCIFYCFYKFILEKEKIHTFNRFYLLGGLFVSLVFPLISIGGAEQIQTVLVKTQQNLNHNLIRWELIIVSTYVLITFSLLVRFMIDIYKLSRKVKRHEVKSLGRAKLVFTNEPISPYTFLNYIYINKSEYTSLEPELINHELAHVNQRHTIDIFFVELLKTIFWINPLLKSYKTAMQLNHEFLADRNVITQKEDTEEYQNILLRYLQMDRPIRVTSGFNFTLTKKRLFMMKKQKSKNQRFKQLLVIPLFLLAFWSCSDNGGVSGKEMLHYWRYTAAMEEILQTGRINEDDLKDGVIKGISGKEEYDKLLDIYNRMNNDQKRSVYQLPPFIAPIE</sequence>